<organism evidence="2 3">
    <name type="scientific">Panicum miliaceum</name>
    <name type="common">Proso millet</name>
    <name type="synonym">Broomcorn millet</name>
    <dbReference type="NCBI Taxonomy" id="4540"/>
    <lineage>
        <taxon>Eukaryota</taxon>
        <taxon>Viridiplantae</taxon>
        <taxon>Streptophyta</taxon>
        <taxon>Embryophyta</taxon>
        <taxon>Tracheophyta</taxon>
        <taxon>Spermatophyta</taxon>
        <taxon>Magnoliopsida</taxon>
        <taxon>Liliopsida</taxon>
        <taxon>Poales</taxon>
        <taxon>Poaceae</taxon>
        <taxon>PACMAD clade</taxon>
        <taxon>Panicoideae</taxon>
        <taxon>Panicodae</taxon>
        <taxon>Paniceae</taxon>
        <taxon>Panicinae</taxon>
        <taxon>Panicum</taxon>
        <taxon>Panicum sect. Panicum</taxon>
    </lineage>
</organism>
<evidence type="ECO:0000256" key="1">
    <source>
        <dbReference type="SAM" id="MobiDB-lite"/>
    </source>
</evidence>
<comment type="caution">
    <text evidence="2">The sequence shown here is derived from an EMBL/GenBank/DDBJ whole genome shotgun (WGS) entry which is preliminary data.</text>
</comment>
<name>A0A3L6S7R4_PANMI</name>
<keyword evidence="3" id="KW-1185">Reference proteome</keyword>
<sequence>MACRDMSQFEELLGMIKKHRDARVTGVSVMYTWLGRRIQPLQKRTRFDFEYLGVSYPSRFSAERIEKGEALLQVSRVLMGVETVPYVPSLYSMKNPIKQVGEYASYARHRATSHLMPSTRFFAIPASSEEEEGDETDSECTLAEVIEGKSMETS</sequence>
<accession>A0A3L6S7R4</accession>
<dbReference type="AlphaFoldDB" id="A0A3L6S7R4"/>
<proteinExistence type="predicted"/>
<feature type="region of interest" description="Disordered" evidence="1">
    <location>
        <begin position="127"/>
        <end position="154"/>
    </location>
</feature>
<feature type="compositionally biased region" description="Acidic residues" evidence="1">
    <location>
        <begin position="128"/>
        <end position="138"/>
    </location>
</feature>
<evidence type="ECO:0000313" key="3">
    <source>
        <dbReference type="Proteomes" id="UP000275267"/>
    </source>
</evidence>
<dbReference type="Proteomes" id="UP000275267">
    <property type="component" value="Unassembled WGS sequence"/>
</dbReference>
<protein>
    <submittedName>
        <fullName evidence="2">Uncharacterized protein</fullName>
    </submittedName>
</protein>
<reference evidence="3" key="1">
    <citation type="journal article" date="2019" name="Nat. Commun.">
        <title>The genome of broomcorn millet.</title>
        <authorList>
            <person name="Zou C."/>
            <person name="Miki D."/>
            <person name="Li D."/>
            <person name="Tang Q."/>
            <person name="Xiao L."/>
            <person name="Rajput S."/>
            <person name="Deng P."/>
            <person name="Jia W."/>
            <person name="Huang R."/>
            <person name="Zhang M."/>
            <person name="Sun Y."/>
            <person name="Hu J."/>
            <person name="Fu X."/>
            <person name="Schnable P.S."/>
            <person name="Li F."/>
            <person name="Zhang H."/>
            <person name="Feng B."/>
            <person name="Zhu X."/>
            <person name="Liu R."/>
            <person name="Schnable J.C."/>
            <person name="Zhu J.-K."/>
            <person name="Zhang H."/>
        </authorList>
    </citation>
    <scope>NUCLEOTIDE SEQUENCE [LARGE SCALE GENOMIC DNA]</scope>
</reference>
<dbReference type="EMBL" id="PQIB02000005">
    <property type="protein sequence ID" value="RLN16654.1"/>
    <property type="molecule type" value="Genomic_DNA"/>
</dbReference>
<evidence type="ECO:0000313" key="2">
    <source>
        <dbReference type="EMBL" id="RLN16654.1"/>
    </source>
</evidence>
<gene>
    <name evidence="2" type="ORF">C2845_PM02G16120</name>
</gene>